<evidence type="ECO:0000313" key="7">
    <source>
        <dbReference type="Proteomes" id="UP001303373"/>
    </source>
</evidence>
<feature type="compositionally biased region" description="Basic and acidic residues" evidence="3">
    <location>
        <begin position="104"/>
        <end position="115"/>
    </location>
</feature>
<dbReference type="GO" id="GO:0090575">
    <property type="term" value="C:RNA polymerase II transcription regulator complex"/>
    <property type="evidence" value="ECO:0007669"/>
    <property type="project" value="TreeGrafter"/>
</dbReference>
<dbReference type="Gene3D" id="1.20.5.170">
    <property type="match status" value="1"/>
</dbReference>
<reference evidence="6 7" key="1">
    <citation type="submission" date="2023-11" db="EMBL/GenBank/DDBJ databases">
        <title>An acidophilic fungus is an integral part of prey digestion in a carnivorous sundew plant.</title>
        <authorList>
            <person name="Tsai I.J."/>
        </authorList>
    </citation>
    <scope>NUCLEOTIDE SEQUENCE [LARGE SCALE GENOMIC DNA]</scope>
    <source>
        <strain evidence="6">169a</strain>
    </source>
</reference>
<feature type="compositionally biased region" description="Low complexity" evidence="3">
    <location>
        <begin position="448"/>
        <end position="463"/>
    </location>
</feature>
<evidence type="ECO:0000256" key="1">
    <source>
        <dbReference type="ARBA" id="ARBA00004123"/>
    </source>
</evidence>
<feature type="compositionally biased region" description="Polar residues" evidence="3">
    <location>
        <begin position="324"/>
        <end position="362"/>
    </location>
</feature>
<sequence length="529" mass="57593">MTAAAFTVSISYFLPHLVLSFPPPPAGLSFQLLSLLSIPTSLLLAARCFWLRCSSVAAPAASNCLGALPFAPPLQMNAAPDHGMAAPSKVEVDRDGTPSSIESTPDRDAGGEASREPTQPQKRKGGRKPIYATSEERKQRNRQAQAAFRERRTEYIKQLEATIKQNDEALSTLQQSHRTAADECLMLRYKNSLLERILLEKGIDVQAELQIKTGSPVMGGGFAHPGSQVAVQQQPLQRATIQRQHARRSAGQNFLPKLAPGQSNPDMNFPTASPQGVPTPSSHASSPTNTQMRSPMNTHQGGTTPSTSAGIAQPQHQQFHHNARSSQPQPNQAFFAASHQSPQTQRRPLALQNTGSAANQPSHYGMTAAAPMSAGTGSANPSMAAYYPSPFQKHIDQLEQEYDTEQTRSLLDHPEQEPTSNPSPHQLQGAYPPQFDHAHHPQTNEFYPHQMGGQQPQRQAPQGDYPSQGPVIPVSQGPDGMSQQFQQMGHVIDPNDPMLDADPFGLSASMHYPTSYSVMEQQQQQTQAR</sequence>
<dbReference type="SUPFAM" id="SSF57959">
    <property type="entry name" value="Leucine zipper domain"/>
    <property type="match status" value="1"/>
</dbReference>
<evidence type="ECO:0000256" key="4">
    <source>
        <dbReference type="SAM" id="SignalP"/>
    </source>
</evidence>
<feature type="region of interest" description="Disordered" evidence="3">
    <location>
        <begin position="79"/>
        <end position="147"/>
    </location>
</feature>
<dbReference type="PANTHER" id="PTHR40621">
    <property type="entry name" value="TRANSCRIPTION FACTOR KAPC-RELATED"/>
    <property type="match status" value="1"/>
</dbReference>
<dbReference type="InterPro" id="IPR050936">
    <property type="entry name" value="AP-1-like"/>
</dbReference>
<dbReference type="GO" id="GO:0001228">
    <property type="term" value="F:DNA-binding transcription activator activity, RNA polymerase II-specific"/>
    <property type="evidence" value="ECO:0007669"/>
    <property type="project" value="TreeGrafter"/>
</dbReference>
<feature type="signal peptide" evidence="4">
    <location>
        <begin position="1"/>
        <end position="20"/>
    </location>
</feature>
<feature type="region of interest" description="Disordered" evidence="3">
    <location>
        <begin position="411"/>
        <end position="482"/>
    </location>
</feature>
<protein>
    <recommendedName>
        <fullName evidence="5">BZIP domain-containing protein</fullName>
    </recommendedName>
</protein>
<gene>
    <name evidence="6" type="ORF">R9X50_00129400</name>
</gene>
<dbReference type="EMBL" id="CP138581">
    <property type="protein sequence ID" value="WPG98503.1"/>
    <property type="molecule type" value="Genomic_DNA"/>
</dbReference>
<proteinExistence type="predicted"/>
<feature type="compositionally biased region" description="Polar residues" evidence="3">
    <location>
        <begin position="261"/>
        <end position="317"/>
    </location>
</feature>
<dbReference type="AlphaFoldDB" id="A0AAQ3LYW0"/>
<evidence type="ECO:0000256" key="2">
    <source>
        <dbReference type="ARBA" id="ARBA00023242"/>
    </source>
</evidence>
<feature type="compositionally biased region" description="Polar residues" evidence="3">
    <location>
        <begin position="229"/>
        <end position="243"/>
    </location>
</feature>
<dbReference type="GO" id="GO:0000976">
    <property type="term" value="F:transcription cis-regulatory region binding"/>
    <property type="evidence" value="ECO:0007669"/>
    <property type="project" value="InterPro"/>
</dbReference>
<evidence type="ECO:0000256" key="3">
    <source>
        <dbReference type="SAM" id="MobiDB-lite"/>
    </source>
</evidence>
<dbReference type="PROSITE" id="PS00036">
    <property type="entry name" value="BZIP_BASIC"/>
    <property type="match status" value="1"/>
</dbReference>
<dbReference type="InterPro" id="IPR004827">
    <property type="entry name" value="bZIP"/>
</dbReference>
<feature type="chain" id="PRO_5043035888" description="BZIP domain-containing protein" evidence="4">
    <location>
        <begin position="21"/>
        <end position="529"/>
    </location>
</feature>
<dbReference type="CDD" id="cd14688">
    <property type="entry name" value="bZIP_YAP"/>
    <property type="match status" value="1"/>
</dbReference>
<evidence type="ECO:0000259" key="5">
    <source>
        <dbReference type="PROSITE" id="PS00036"/>
    </source>
</evidence>
<organism evidence="6 7">
    <name type="scientific">Acrodontium crateriforme</name>
    <dbReference type="NCBI Taxonomy" id="150365"/>
    <lineage>
        <taxon>Eukaryota</taxon>
        <taxon>Fungi</taxon>
        <taxon>Dikarya</taxon>
        <taxon>Ascomycota</taxon>
        <taxon>Pezizomycotina</taxon>
        <taxon>Dothideomycetes</taxon>
        <taxon>Dothideomycetidae</taxon>
        <taxon>Mycosphaerellales</taxon>
        <taxon>Teratosphaeriaceae</taxon>
        <taxon>Acrodontium</taxon>
    </lineage>
</organism>
<dbReference type="InterPro" id="IPR046347">
    <property type="entry name" value="bZIP_sf"/>
</dbReference>
<feature type="domain" description="BZIP" evidence="5">
    <location>
        <begin position="137"/>
        <end position="151"/>
    </location>
</feature>
<keyword evidence="7" id="KW-1185">Reference proteome</keyword>
<keyword evidence="2" id="KW-0539">Nucleus</keyword>
<evidence type="ECO:0000313" key="6">
    <source>
        <dbReference type="EMBL" id="WPG98503.1"/>
    </source>
</evidence>
<feature type="compositionally biased region" description="Polar residues" evidence="3">
    <location>
        <begin position="417"/>
        <end position="426"/>
    </location>
</feature>
<dbReference type="Proteomes" id="UP001303373">
    <property type="component" value="Chromosome 2"/>
</dbReference>
<feature type="region of interest" description="Disordered" evidence="3">
    <location>
        <begin position="224"/>
        <end position="364"/>
    </location>
</feature>
<comment type="subcellular location">
    <subcellularLocation>
        <location evidence="1">Nucleus</location>
    </subcellularLocation>
</comment>
<accession>A0AAQ3LYW0</accession>
<dbReference type="PANTHER" id="PTHR40621:SF9">
    <property type="entry name" value="MEAB PROTEIN"/>
    <property type="match status" value="1"/>
</dbReference>
<name>A0AAQ3LYW0_9PEZI</name>
<keyword evidence="4" id="KW-0732">Signal</keyword>